<evidence type="ECO:0000313" key="3">
    <source>
        <dbReference type="EMBL" id="TGX42268.1"/>
    </source>
</evidence>
<dbReference type="NCBIfam" id="TIGR03183">
    <property type="entry name" value="DNA_S_dndC"/>
    <property type="match status" value="1"/>
</dbReference>
<protein>
    <submittedName>
        <fullName evidence="3">DNA phosphorothioation system sulfurtransferase DndC</fullName>
    </submittedName>
</protein>
<dbReference type="InterPro" id="IPR017598">
    <property type="entry name" value="SulphurTrfase_DndC"/>
</dbReference>
<accession>A0A4S1WGN0</accession>
<keyword evidence="4" id="KW-1185">Reference proteome</keyword>
<feature type="compositionally biased region" description="Acidic residues" evidence="1">
    <location>
        <begin position="482"/>
        <end position="498"/>
    </location>
</feature>
<feature type="domain" description="Phosphoadenosine phosphosulphate reductase" evidence="2">
    <location>
        <begin position="32"/>
        <end position="216"/>
    </location>
</feature>
<dbReference type="Pfam" id="PF01507">
    <property type="entry name" value="PAPS_reduct"/>
    <property type="match status" value="1"/>
</dbReference>
<feature type="region of interest" description="Disordered" evidence="1">
    <location>
        <begin position="476"/>
        <end position="498"/>
    </location>
</feature>
<name>A0A4S1WGN0_9SPHN</name>
<evidence type="ECO:0000256" key="1">
    <source>
        <dbReference type="SAM" id="MobiDB-lite"/>
    </source>
</evidence>
<organism evidence="3 4">
    <name type="scientific">Sphingomonas naasensis</name>
    <dbReference type="NCBI Taxonomy" id="1344951"/>
    <lineage>
        <taxon>Bacteria</taxon>
        <taxon>Pseudomonadati</taxon>
        <taxon>Pseudomonadota</taxon>
        <taxon>Alphaproteobacteria</taxon>
        <taxon>Sphingomonadales</taxon>
        <taxon>Sphingomonadaceae</taxon>
        <taxon>Sphingomonas</taxon>
    </lineage>
</organism>
<dbReference type="Gene3D" id="3.40.50.620">
    <property type="entry name" value="HUPs"/>
    <property type="match status" value="1"/>
</dbReference>
<dbReference type="InterPro" id="IPR014729">
    <property type="entry name" value="Rossmann-like_a/b/a_fold"/>
</dbReference>
<dbReference type="EMBL" id="SRXU01000004">
    <property type="protein sequence ID" value="TGX42268.1"/>
    <property type="molecule type" value="Genomic_DNA"/>
</dbReference>
<dbReference type="InterPro" id="IPR050128">
    <property type="entry name" value="Sulfate_adenylyltrnsfr_sub2"/>
</dbReference>
<proteinExistence type="predicted"/>
<dbReference type="PANTHER" id="PTHR43196">
    <property type="entry name" value="SULFATE ADENYLYLTRANSFERASE SUBUNIT 2"/>
    <property type="match status" value="1"/>
</dbReference>
<dbReference type="SUPFAM" id="SSF52402">
    <property type="entry name" value="Adenine nucleotide alpha hydrolases-like"/>
    <property type="match status" value="1"/>
</dbReference>
<sequence>MGKAVLDDGVARLKRIHDDVREIYLSDNRPWVVGYSGGKDSTTALQLIWAAISALPEEQRTKKIYVISSDTLVETPVVSHYIDVSLERIAKAAVEQGMPIETHKVVPEVDKSFWVNLIGRGYPAPSRRFRWCTERLKIEPANDFIRSRVAEFGEVVMVLGVRRQESATRAQVMSLHKIEGSRLSRHSSLLNAFVYAPIAEFSTDDVWTYLLQNQSPWGNDNRDLVAMYRNAASGECPLVVDTSTPSCGNSRFGCWVCTVVERDKAMEAMIDSGEEWLTPLLDYRDKLAATQDPAKKLKYRDYRRRTGKVSFIGETDRVMPGPYTMDFRRELLRGLLETQRQVADEAPAGEAPILIHEAELHEIRRLWRTENGDWPDSVPRIVRDTLGKDNGFVEPDWVSEDAVAFTADDGELLNAICEENDVPTELVMRLLDIERASHGLKRRHAVHTRIEDVFKQEWRDLDVLVSERRVSLDMPEAANLNELDEELEQPFDGEEDSQ</sequence>
<gene>
    <name evidence="3" type="primary">dndC</name>
    <name evidence="3" type="ORF">E5A74_10455</name>
</gene>
<evidence type="ECO:0000313" key="4">
    <source>
        <dbReference type="Proteomes" id="UP000309848"/>
    </source>
</evidence>
<dbReference type="OrthoDB" id="9774475at2"/>
<dbReference type="AlphaFoldDB" id="A0A4S1WGN0"/>
<dbReference type="PANTHER" id="PTHR43196:SF2">
    <property type="entry name" value="PHOSPHOADENOSINE PHOSPHOSULFATE REDUCTASE"/>
    <property type="match status" value="1"/>
</dbReference>
<dbReference type="NCBIfam" id="NF005316">
    <property type="entry name" value="PRK06850.1"/>
    <property type="match status" value="1"/>
</dbReference>
<dbReference type="GO" id="GO:0016740">
    <property type="term" value="F:transferase activity"/>
    <property type="evidence" value="ECO:0007669"/>
    <property type="project" value="UniProtKB-KW"/>
</dbReference>
<reference evidence="3 4" key="1">
    <citation type="submission" date="2019-04" db="EMBL/GenBank/DDBJ databases">
        <title>Sphingomonas psychrotolerans sp. nov., isolated from soil in the Tianshan Mountains, Xinjiang, China.</title>
        <authorList>
            <person name="Luo Y."/>
            <person name="Sheng H."/>
        </authorList>
    </citation>
    <scope>NUCLEOTIDE SEQUENCE [LARGE SCALE GENOMIC DNA]</scope>
    <source>
        <strain evidence="3 4">KIS18-15</strain>
    </source>
</reference>
<evidence type="ECO:0000259" key="2">
    <source>
        <dbReference type="Pfam" id="PF01507"/>
    </source>
</evidence>
<dbReference type="InterPro" id="IPR002500">
    <property type="entry name" value="PAPS_reduct_dom"/>
</dbReference>
<keyword evidence="3" id="KW-0808">Transferase</keyword>
<dbReference type="Proteomes" id="UP000309848">
    <property type="component" value="Unassembled WGS sequence"/>
</dbReference>
<comment type="caution">
    <text evidence="3">The sequence shown here is derived from an EMBL/GenBank/DDBJ whole genome shotgun (WGS) entry which is preliminary data.</text>
</comment>